<evidence type="ECO:0000313" key="2">
    <source>
        <dbReference type="Proteomes" id="UP000004903"/>
    </source>
</evidence>
<dbReference type="EMBL" id="AFCT01001771">
    <property type="protein sequence ID" value="EHC82170.1"/>
    <property type="molecule type" value="Genomic_DNA"/>
</dbReference>
<dbReference type="AlphaFoldDB" id="G5QPA9"/>
<dbReference type="Proteomes" id="UP000004903">
    <property type="component" value="Unassembled WGS sequence"/>
</dbReference>
<evidence type="ECO:0000313" key="1">
    <source>
        <dbReference type="EMBL" id="EHC82170.1"/>
    </source>
</evidence>
<comment type="caution">
    <text evidence="1">The sequence shown here is derived from an EMBL/GenBank/DDBJ whole genome shotgun (WGS) entry which is preliminary data.</text>
</comment>
<organism evidence="1 2">
    <name type="scientific">Salmonella enterica subsp. enterica serovar Rubislaw str. A4-653</name>
    <dbReference type="NCBI Taxonomy" id="913081"/>
    <lineage>
        <taxon>Bacteria</taxon>
        <taxon>Pseudomonadati</taxon>
        <taxon>Pseudomonadota</taxon>
        <taxon>Gammaproteobacteria</taxon>
        <taxon>Enterobacterales</taxon>
        <taxon>Enterobacteriaceae</taxon>
        <taxon>Salmonella</taxon>
    </lineage>
</organism>
<accession>G5QPA9</accession>
<gene>
    <name evidence="1" type="ORF">LTSERUB_4852</name>
</gene>
<name>G5QPA9_SALRU</name>
<sequence>MIQYRNAQTAPLQAAGNSQSHHASANYCYINTLHYLLLETGTIKTVGRIRR</sequence>
<protein>
    <submittedName>
        <fullName evidence="1">Uncharacterized protein</fullName>
    </submittedName>
</protein>
<proteinExistence type="predicted"/>
<reference evidence="1 2" key="1">
    <citation type="journal article" date="2011" name="BMC Genomics">
        <title>Genome sequencing reveals diversification of virulence factor content and possible host adaptation in distinct subpopulations of Salmonella enterica.</title>
        <authorList>
            <person name="den Bakker H.C."/>
            <person name="Moreno Switt A.I."/>
            <person name="Govoni G."/>
            <person name="Cummings C.A."/>
            <person name="Ranieri M.L."/>
            <person name="Degoricija L."/>
            <person name="Hoelzer K."/>
            <person name="Rodriguez-Rivera L.D."/>
            <person name="Brown S."/>
            <person name="Bolchacova E."/>
            <person name="Furtado M.R."/>
            <person name="Wiedmann M."/>
        </authorList>
    </citation>
    <scope>NUCLEOTIDE SEQUENCE [LARGE SCALE GENOMIC DNA]</scope>
    <source>
        <strain evidence="1 2">A4-653</strain>
    </source>
</reference>
<feature type="non-terminal residue" evidence="1">
    <location>
        <position position="51"/>
    </location>
</feature>